<protein>
    <submittedName>
        <fullName evidence="1">Uncharacterized protein</fullName>
    </submittedName>
</protein>
<feature type="non-terminal residue" evidence="1">
    <location>
        <position position="101"/>
    </location>
</feature>
<proteinExistence type="predicted"/>
<organism evidence="1">
    <name type="scientific">Pectinophora gossypiella</name>
    <name type="common">Cotton pink bollworm</name>
    <name type="synonym">Depressaria gossypiella</name>
    <dbReference type="NCBI Taxonomy" id="13191"/>
    <lineage>
        <taxon>Eukaryota</taxon>
        <taxon>Metazoa</taxon>
        <taxon>Ecdysozoa</taxon>
        <taxon>Arthropoda</taxon>
        <taxon>Hexapoda</taxon>
        <taxon>Insecta</taxon>
        <taxon>Pterygota</taxon>
        <taxon>Neoptera</taxon>
        <taxon>Endopterygota</taxon>
        <taxon>Lepidoptera</taxon>
        <taxon>Glossata</taxon>
        <taxon>Ditrysia</taxon>
        <taxon>Gelechioidea</taxon>
        <taxon>Gelechiidae</taxon>
        <taxon>Apatetrinae</taxon>
        <taxon>Pectinophora</taxon>
    </lineage>
</organism>
<dbReference type="PANTHER" id="PTHR33327">
    <property type="entry name" value="ENDONUCLEASE"/>
    <property type="match status" value="1"/>
</dbReference>
<reference evidence="1" key="1">
    <citation type="submission" date="2015-09" db="EMBL/GenBank/DDBJ databases">
        <title>De novo assembly of Pectinophora gossypiella (Pink Bollworm) gut transcriptome.</title>
        <authorList>
            <person name="Tassone E.E."/>
        </authorList>
    </citation>
    <scope>NUCLEOTIDE SEQUENCE</scope>
</reference>
<dbReference type="OrthoDB" id="422540at2759"/>
<name>A0A1E1WFN5_PECGO</name>
<gene>
    <name evidence="1" type="ORF">g.476</name>
</gene>
<evidence type="ECO:0000313" key="1">
    <source>
        <dbReference type="EMBL" id="JAT85804.1"/>
    </source>
</evidence>
<dbReference type="EMBL" id="GDQN01005250">
    <property type="protein sequence ID" value="JAT85804.1"/>
    <property type="molecule type" value="Transcribed_RNA"/>
</dbReference>
<feature type="non-terminal residue" evidence="1">
    <location>
        <position position="1"/>
    </location>
</feature>
<dbReference type="PANTHER" id="PTHR33327:SF3">
    <property type="entry name" value="RNA-DIRECTED DNA POLYMERASE"/>
    <property type="match status" value="1"/>
</dbReference>
<dbReference type="AlphaFoldDB" id="A0A1E1WFN5"/>
<accession>A0A1E1WFN5</accession>
<sequence>EHLKTELIRRLSTSKERRIRQLLSEEQLGDRKPSVFLRHLRSLAGSMKDEGILRELWMRRLPSEVQRILIAQKDLPLDKVAEIADAIADSPVGHPSVNVYA</sequence>